<accession>A0A8S9R176</accession>
<name>A0A8S9R176_BRACR</name>
<evidence type="ECO:0000313" key="1">
    <source>
        <dbReference type="EMBL" id="KAF3556100.1"/>
    </source>
</evidence>
<gene>
    <name evidence="1" type="ORF">F2Q69_00018125</name>
</gene>
<reference evidence="1" key="1">
    <citation type="submission" date="2019-12" db="EMBL/GenBank/DDBJ databases">
        <title>Genome sequencing and annotation of Brassica cretica.</title>
        <authorList>
            <person name="Studholme D.J."/>
            <person name="Sarris P."/>
        </authorList>
    </citation>
    <scope>NUCLEOTIDE SEQUENCE</scope>
    <source>
        <strain evidence="1">PFS-109/04</strain>
        <tissue evidence="1">Leaf</tissue>
    </source>
</reference>
<feature type="non-terminal residue" evidence="1">
    <location>
        <position position="1"/>
    </location>
</feature>
<organism evidence="1 2">
    <name type="scientific">Brassica cretica</name>
    <name type="common">Mustard</name>
    <dbReference type="NCBI Taxonomy" id="69181"/>
    <lineage>
        <taxon>Eukaryota</taxon>
        <taxon>Viridiplantae</taxon>
        <taxon>Streptophyta</taxon>
        <taxon>Embryophyta</taxon>
        <taxon>Tracheophyta</taxon>
        <taxon>Spermatophyta</taxon>
        <taxon>Magnoliopsida</taxon>
        <taxon>eudicotyledons</taxon>
        <taxon>Gunneridae</taxon>
        <taxon>Pentapetalae</taxon>
        <taxon>rosids</taxon>
        <taxon>malvids</taxon>
        <taxon>Brassicales</taxon>
        <taxon>Brassicaceae</taxon>
        <taxon>Brassiceae</taxon>
        <taxon>Brassica</taxon>
    </lineage>
</organism>
<proteinExistence type="predicted"/>
<comment type="caution">
    <text evidence="1">The sequence shown here is derived from an EMBL/GenBank/DDBJ whole genome shotgun (WGS) entry which is preliminary data.</text>
</comment>
<evidence type="ECO:0000313" key="2">
    <source>
        <dbReference type="Proteomes" id="UP000712600"/>
    </source>
</evidence>
<dbReference type="AlphaFoldDB" id="A0A8S9R176"/>
<dbReference type="EMBL" id="QGKX02000996">
    <property type="protein sequence ID" value="KAF3556100.1"/>
    <property type="molecule type" value="Genomic_DNA"/>
</dbReference>
<sequence>MDMKLLIHLDQPKTTEQILLLLLLQATISFDLSLFIKFDDSHINRSTSQYTLRTRAQLSHGPGPSEAAALRRRTVVRRRRVDRTRAEAKLPEARTASSGIRSRRDRCLRLRLGERNTMMALDARDSLRLERY</sequence>
<protein>
    <submittedName>
        <fullName evidence="1">Uncharacterized protein</fullName>
    </submittedName>
</protein>
<dbReference type="Proteomes" id="UP000712600">
    <property type="component" value="Unassembled WGS sequence"/>
</dbReference>